<organism evidence="8 9">
    <name type="scientific">Oceanobacillus picturae</name>
    <dbReference type="NCBI Taxonomy" id="171693"/>
    <lineage>
        <taxon>Bacteria</taxon>
        <taxon>Bacillati</taxon>
        <taxon>Bacillota</taxon>
        <taxon>Bacilli</taxon>
        <taxon>Bacillales</taxon>
        <taxon>Bacillaceae</taxon>
        <taxon>Oceanobacillus</taxon>
    </lineage>
</organism>
<dbReference type="Proteomes" id="UP000052946">
    <property type="component" value="Unassembled WGS sequence"/>
</dbReference>
<dbReference type="SUPFAM" id="SSF140478">
    <property type="entry name" value="LemA-like"/>
    <property type="match status" value="1"/>
</dbReference>
<evidence type="ECO:0000313" key="9">
    <source>
        <dbReference type="Proteomes" id="UP000052946"/>
    </source>
</evidence>
<accession>A0A0U9H5Q7</accession>
<dbReference type="InterPro" id="IPR007156">
    <property type="entry name" value="MamQ_LemA"/>
</dbReference>
<keyword evidence="5 7" id="KW-0472">Membrane</keyword>
<proteinExistence type="inferred from homology"/>
<evidence type="ECO:0000256" key="5">
    <source>
        <dbReference type="ARBA" id="ARBA00023136"/>
    </source>
</evidence>
<comment type="subcellular location">
    <subcellularLocation>
        <location evidence="1">Membrane</location>
        <topology evidence="1">Single-pass membrane protein</topology>
    </subcellularLocation>
</comment>
<reference evidence="8 9" key="2">
    <citation type="journal article" date="2016" name="Genome Announc.">
        <title>Draft Genome Sequence of Oceanobacillus picturae Heshi-B3, Isolated from Fermented Rice Bran in a Traditional Japanese Seafood Dish.</title>
        <authorList>
            <person name="Akuzawa S."/>
            <person name="Nagaoka J."/>
            <person name="Kanekatsu M."/>
            <person name="Kanesaki Y."/>
            <person name="Suzuki T."/>
        </authorList>
    </citation>
    <scope>NUCLEOTIDE SEQUENCE [LARGE SCALE GENOMIC DNA]</scope>
    <source>
        <strain evidence="8 9">Heshi-B3</strain>
    </source>
</reference>
<evidence type="ECO:0000256" key="7">
    <source>
        <dbReference type="SAM" id="Phobius"/>
    </source>
</evidence>
<dbReference type="Gene3D" id="1.20.1440.20">
    <property type="entry name" value="LemA-like domain"/>
    <property type="match status" value="1"/>
</dbReference>
<evidence type="ECO:0000256" key="1">
    <source>
        <dbReference type="ARBA" id="ARBA00004167"/>
    </source>
</evidence>
<name>A0A0U9H5Q7_9BACI</name>
<feature type="transmembrane region" description="Helical" evidence="7">
    <location>
        <begin position="6"/>
        <end position="23"/>
    </location>
</feature>
<protein>
    <submittedName>
        <fullName evidence="8">LemA family protein</fullName>
    </submittedName>
</protein>
<sequence length="188" mass="21724">MDTGMIIIVAVAVIFILFFILSYNKMKKQEVNVENAFSDLDAFLMKRVDQLDNLVQTARVATDKEMEVLKDVTALRAGVMNAPNMNEKIKAHNTLQQEMPNIMMNMESYPEIQFNENYLHIQRSINNIEEQIQAARRNFNAHTGKYNQLISTFPRNLIAGAFGFTKKPMFETPPEKRENVDMKALFDR</sequence>
<evidence type="ECO:0000256" key="4">
    <source>
        <dbReference type="ARBA" id="ARBA00022989"/>
    </source>
</evidence>
<comment type="caution">
    <text evidence="8">The sequence shown here is derived from an EMBL/GenBank/DDBJ whole genome shotgun (WGS) entry which is preliminary data.</text>
</comment>
<dbReference type="PANTHER" id="PTHR34478:SF1">
    <property type="entry name" value="PROTEIN LEMA"/>
    <property type="match status" value="1"/>
</dbReference>
<dbReference type="RefSeq" id="WP_058949605.1">
    <property type="nucleotide sequence ID" value="NZ_BBXV01000012.1"/>
</dbReference>
<dbReference type="OrthoDB" id="9804152at2"/>
<keyword evidence="6" id="KW-0175">Coiled coil</keyword>
<gene>
    <name evidence="8" type="ORF">OPHB3_0990</name>
</gene>
<reference evidence="9" key="1">
    <citation type="submission" date="2015-07" db="EMBL/GenBank/DDBJ databases">
        <title>Draft Genome Sequence of Oceanobacillus picturae Heshi-B3 that Was Isolated from Fermented Rice Bran with Aging Salted Mackerel, Which Was Named Heshiko as Traditional Fermented Seafood in Japan.</title>
        <authorList>
            <person name="Akuzawa S."/>
            <person name="Nakagawa J."/>
            <person name="Kanekatsu T."/>
            <person name="Kanesaki Y."/>
            <person name="Suzuki T."/>
        </authorList>
    </citation>
    <scope>NUCLEOTIDE SEQUENCE [LARGE SCALE GENOMIC DNA]</scope>
    <source>
        <strain evidence="9">Heshi-B3</strain>
    </source>
</reference>
<feature type="coiled-coil region" evidence="6">
    <location>
        <begin position="118"/>
        <end position="145"/>
    </location>
</feature>
<dbReference type="AlphaFoldDB" id="A0A0U9H5Q7"/>
<dbReference type="EMBL" id="BBXV01000012">
    <property type="protein sequence ID" value="GAQ17065.1"/>
    <property type="molecule type" value="Genomic_DNA"/>
</dbReference>
<keyword evidence="4 7" id="KW-1133">Transmembrane helix</keyword>
<evidence type="ECO:0000256" key="6">
    <source>
        <dbReference type="SAM" id="Coils"/>
    </source>
</evidence>
<evidence type="ECO:0000256" key="3">
    <source>
        <dbReference type="ARBA" id="ARBA00022692"/>
    </source>
</evidence>
<evidence type="ECO:0000256" key="2">
    <source>
        <dbReference type="ARBA" id="ARBA00008854"/>
    </source>
</evidence>
<keyword evidence="3 7" id="KW-0812">Transmembrane</keyword>
<dbReference type="Pfam" id="PF04011">
    <property type="entry name" value="LemA"/>
    <property type="match status" value="1"/>
</dbReference>
<evidence type="ECO:0000313" key="8">
    <source>
        <dbReference type="EMBL" id="GAQ17065.1"/>
    </source>
</evidence>
<comment type="similarity">
    <text evidence="2">Belongs to the LemA family.</text>
</comment>
<dbReference type="GO" id="GO:0016020">
    <property type="term" value="C:membrane"/>
    <property type="evidence" value="ECO:0007669"/>
    <property type="project" value="UniProtKB-SubCell"/>
</dbReference>
<dbReference type="PANTHER" id="PTHR34478">
    <property type="entry name" value="PROTEIN LEMA"/>
    <property type="match status" value="1"/>
</dbReference>
<dbReference type="InterPro" id="IPR023353">
    <property type="entry name" value="LemA-like_dom_sf"/>
</dbReference>